<proteinExistence type="predicted"/>
<keyword evidence="2" id="KW-0732">Signal</keyword>
<dbReference type="AlphaFoldDB" id="A0A5B9Q526"/>
<feature type="signal peptide" evidence="2">
    <location>
        <begin position="1"/>
        <end position="26"/>
    </location>
</feature>
<dbReference type="InterPro" id="IPR011446">
    <property type="entry name" value="BBP7"/>
</dbReference>
<name>A0A5B9Q526_9BACT</name>
<feature type="region of interest" description="Disordered" evidence="1">
    <location>
        <begin position="57"/>
        <end position="101"/>
    </location>
</feature>
<gene>
    <name evidence="3" type="ORF">Pr1d_14170</name>
</gene>
<reference evidence="3 4" key="1">
    <citation type="submission" date="2019-08" db="EMBL/GenBank/DDBJ databases">
        <title>Deep-cultivation of Planctomycetes and their phenomic and genomic characterization uncovers novel biology.</title>
        <authorList>
            <person name="Wiegand S."/>
            <person name="Jogler M."/>
            <person name="Boedeker C."/>
            <person name="Pinto D."/>
            <person name="Vollmers J."/>
            <person name="Rivas-Marin E."/>
            <person name="Kohn T."/>
            <person name="Peeters S.H."/>
            <person name="Heuer A."/>
            <person name="Rast P."/>
            <person name="Oberbeckmann S."/>
            <person name="Bunk B."/>
            <person name="Jeske O."/>
            <person name="Meyerdierks A."/>
            <person name="Storesund J.E."/>
            <person name="Kallscheuer N."/>
            <person name="Luecker S."/>
            <person name="Lage O.M."/>
            <person name="Pohl T."/>
            <person name="Merkel B.J."/>
            <person name="Hornburger P."/>
            <person name="Mueller R.-W."/>
            <person name="Bruemmer F."/>
            <person name="Labrenz M."/>
            <person name="Spormann A.M."/>
            <person name="Op den Camp H."/>
            <person name="Overmann J."/>
            <person name="Amann R."/>
            <person name="Jetten M.S.M."/>
            <person name="Mascher T."/>
            <person name="Medema M.H."/>
            <person name="Devos D.P."/>
            <person name="Kaster A.-K."/>
            <person name="Ovreas L."/>
            <person name="Rohde M."/>
            <person name="Galperin M.Y."/>
            <person name="Jogler C."/>
        </authorList>
    </citation>
    <scope>NUCLEOTIDE SEQUENCE [LARGE SCALE GENOMIC DNA]</scope>
    <source>
        <strain evidence="3 4">Pr1d</strain>
    </source>
</reference>
<dbReference type="Proteomes" id="UP000323917">
    <property type="component" value="Chromosome"/>
</dbReference>
<dbReference type="EMBL" id="CP042913">
    <property type="protein sequence ID" value="QEG34144.1"/>
    <property type="molecule type" value="Genomic_DNA"/>
</dbReference>
<dbReference type="RefSeq" id="WP_148072830.1">
    <property type="nucleotide sequence ID" value="NZ_CP042913.1"/>
</dbReference>
<dbReference type="KEGG" id="bgok:Pr1d_14170"/>
<dbReference type="Pfam" id="PF07585">
    <property type="entry name" value="BBP7"/>
    <property type="match status" value="1"/>
</dbReference>
<keyword evidence="4" id="KW-1185">Reference proteome</keyword>
<evidence type="ECO:0000256" key="2">
    <source>
        <dbReference type="SAM" id="SignalP"/>
    </source>
</evidence>
<evidence type="ECO:0000313" key="3">
    <source>
        <dbReference type="EMBL" id="QEG34144.1"/>
    </source>
</evidence>
<feature type="chain" id="PRO_5022800306" evidence="2">
    <location>
        <begin position="27"/>
        <end position="676"/>
    </location>
</feature>
<organism evidence="3 4">
    <name type="scientific">Bythopirellula goksoeyrii</name>
    <dbReference type="NCBI Taxonomy" id="1400387"/>
    <lineage>
        <taxon>Bacteria</taxon>
        <taxon>Pseudomonadati</taxon>
        <taxon>Planctomycetota</taxon>
        <taxon>Planctomycetia</taxon>
        <taxon>Pirellulales</taxon>
        <taxon>Lacipirellulaceae</taxon>
        <taxon>Bythopirellula</taxon>
    </lineage>
</organism>
<dbReference type="OrthoDB" id="8212403at2"/>
<evidence type="ECO:0000256" key="1">
    <source>
        <dbReference type="SAM" id="MobiDB-lite"/>
    </source>
</evidence>
<accession>A0A5B9Q526</accession>
<evidence type="ECO:0000313" key="4">
    <source>
        <dbReference type="Proteomes" id="UP000323917"/>
    </source>
</evidence>
<sequence length="676" mass="73274" precursor="true">MTVARYQSYAVLGAAYLLLFAFSLQAADAQQQRSSANGTNRTNETDRAAGNMLDAIFDNPAPVSRGGNYSARRVSRTRPANQPKLQAKLVRNSSESEGTPPYALVDRYGGVLRYVEPVDRVDLKPYLGKVVGVKHDTGDVLLASQLMLPSLSNTKTSNGVQLAAFQEPIPAGTEEGEALLEPTPADDSDSAIAMEETYSYDGSFDGDPLYLGDEGFHLGGYPDGGHLGCDVLGGCGAGVWQPSRVYLRGEYLLWWFDGMDTPPLVTTTTDETELGAILPNPGVEPGNPNYPRLTFPDTSILYGGNPILEDSRSGFRVSLGSWIDDERKQALEADYLYLGTIDESFTAGGVDGTPIISRPYFELVPFFLDDEDEMVFLPPREAAEQVSSALLNGDVTVTSSSEFQGAGFRLRHNLCRCGAADICCGDCVGGCGAGIACGGGIDCGCGPIGCGSCCGPVCGDRRYVDFLLGFRWYGLQEQLQIFEDLEVNVTDPDIILPDDFPPNGTRTTVLDRFSTSNDFTGGELGFDWGIERNRWSLSVLSKIGIGNNHQKVSIAGQTTLTPVENDPPPPQEGGLLAQVSNIGDYERDSFCMIPEINLNLGYKLTPNLKLIGGYTLLYWTDVVRPGDQIDREINGTLVPRFGEEPNAVIPPFRPQFVFNETNMLIQGFNLGGEYSW</sequence>
<protein>
    <submittedName>
        <fullName evidence="3">Uncharacterized protein</fullName>
    </submittedName>
</protein>